<sequence length="193" mass="22312">MQSYLKAFDLSEVVELLGDPQVQRYANLTLVQIKQHSEKVVKRYKALSCLQYAVSYSIFTRIINFDDSKQVWDILREEFQGKGGEFIIVISNMLFLNGLLFEEIFIEHLEGYEVKGIEATKKIIRYVKGTLDYGLKYLTQESSELQGYCDSDWAGSVDDSKIIGVNHAQWLRKVVIDMGFMQIKGTLHYMDNQ</sequence>
<reference evidence="1" key="1">
    <citation type="journal article" date="1997" name="Nucleic Acids Res.">
        <title>tRNAscan-SE: a program for improved detection of transfer RNA genes in genomic sequence.</title>
        <authorList>
            <person name="Lowe T.M."/>
            <person name="Eddy S.R."/>
        </authorList>
    </citation>
    <scope>NUCLEOTIDE SEQUENCE [LARGE SCALE GENOMIC DNA]</scope>
    <source>
        <strain evidence="1">r\B97-61/B2</strain>
    </source>
</reference>
<organism evidence="1 2">
    <name type="scientific">Theobroma cacao</name>
    <name type="common">Cacao</name>
    <name type="synonym">Cocoa</name>
    <dbReference type="NCBI Taxonomy" id="3641"/>
    <lineage>
        <taxon>Eukaryota</taxon>
        <taxon>Viridiplantae</taxon>
        <taxon>Streptophyta</taxon>
        <taxon>Embryophyta</taxon>
        <taxon>Tracheophyta</taxon>
        <taxon>Spermatophyta</taxon>
        <taxon>Magnoliopsida</taxon>
        <taxon>eudicotyledons</taxon>
        <taxon>Gunneridae</taxon>
        <taxon>Pentapetalae</taxon>
        <taxon>rosids</taxon>
        <taxon>malvids</taxon>
        <taxon>Malvales</taxon>
        <taxon>Malvaceae</taxon>
        <taxon>Byttnerioideae</taxon>
        <taxon>Theobroma</taxon>
    </lineage>
</organism>
<proteinExistence type="predicted"/>
<dbReference type="KEGG" id="tcc:108662762"/>
<evidence type="ECO:0000313" key="1">
    <source>
        <dbReference type="Proteomes" id="UP000694886"/>
    </source>
</evidence>
<dbReference type="Pfam" id="PF14223">
    <property type="entry name" value="Retrotran_gag_2"/>
    <property type="match status" value="1"/>
</dbReference>
<dbReference type="Gramene" id="Tc07v2_t010170.1">
    <property type="protein sequence ID" value="Tc07v2_p010170.1"/>
    <property type="gene ID" value="Tc07v2_g010170"/>
</dbReference>
<gene>
    <name evidence="2" type="primary">LOC108662762</name>
</gene>
<reference evidence="2" key="2">
    <citation type="submission" date="2025-08" db="UniProtKB">
        <authorList>
            <consortium name="RefSeq"/>
        </authorList>
    </citation>
    <scope>IDENTIFICATION</scope>
</reference>
<protein>
    <submittedName>
        <fullName evidence="2">Uncharacterized protein LOC108662762</fullName>
    </submittedName>
</protein>
<dbReference type="RefSeq" id="XP_017979805.1">
    <property type="nucleotide sequence ID" value="XM_018124316.1"/>
</dbReference>
<accession>A0AB32WLA9</accession>
<dbReference type="GeneID" id="108662762"/>
<evidence type="ECO:0000313" key="2">
    <source>
        <dbReference type="RefSeq" id="XP_017979805.1"/>
    </source>
</evidence>
<dbReference type="AlphaFoldDB" id="A0AB32WLA9"/>
<name>A0AB32WLA9_THECC</name>
<dbReference type="Proteomes" id="UP000694886">
    <property type="component" value="Chromosome 7"/>
</dbReference>